<organism evidence="3 4">
    <name type="scientific">Fructobacillus fructosus</name>
    <dbReference type="NCBI Taxonomy" id="1631"/>
    <lineage>
        <taxon>Bacteria</taxon>
        <taxon>Bacillati</taxon>
        <taxon>Bacillota</taxon>
        <taxon>Bacilli</taxon>
        <taxon>Lactobacillales</taxon>
        <taxon>Lactobacillaceae</taxon>
        <taxon>Fructobacillus</taxon>
    </lineage>
</organism>
<feature type="region of interest" description="Disordered" evidence="2">
    <location>
        <begin position="191"/>
        <end position="263"/>
    </location>
</feature>
<feature type="region of interest" description="Disordered" evidence="2">
    <location>
        <begin position="654"/>
        <end position="688"/>
    </location>
</feature>
<feature type="compositionally biased region" description="Polar residues" evidence="2">
    <location>
        <begin position="222"/>
        <end position="236"/>
    </location>
</feature>
<feature type="coiled-coil region" evidence="1">
    <location>
        <begin position="542"/>
        <end position="599"/>
    </location>
</feature>
<evidence type="ECO:0000256" key="2">
    <source>
        <dbReference type="SAM" id="MobiDB-lite"/>
    </source>
</evidence>
<dbReference type="Proteomes" id="UP001314261">
    <property type="component" value="Unassembled WGS sequence"/>
</dbReference>
<keyword evidence="1" id="KW-0175">Coiled coil</keyword>
<comment type="caution">
    <text evidence="3">The sequence shown here is derived from an EMBL/GenBank/DDBJ whole genome shotgun (WGS) entry which is preliminary data.</text>
</comment>
<name>A0ABM9MZT2_9LACO</name>
<proteinExistence type="predicted"/>
<sequence length="757" mass="84677">MAKKWFKQKNTLPYFARIDAGSLDLSEGLIAQILVDTNEGSLQESWPNASLEDLQTFLSKLVADVVRAGSGPIQLGNIEYFERNAKGKPEETGLTWDSPIISSDFENFVVSTANDLFNNQNTRQDESIDYEQMVEALDDLQKAALTYTNLEIDDMPVYPSAEIFQQARNTGEDLPIYSKRLTPAEGHYENESLVTDQQSLDQAAEPVSEPAGKTDSPLVQDDASTVTPDMSQNRVSASKEAPQGDEQSVPEQPSTDSSAAPEPHPLEKILSRINLTVPYFELSKEPQLDVPANSPEYVSNQINLFKKESNQFLNITKETFLAKIGTALSKQAEVEQQRHEAALEKLNDSDWEKQLEKRLAEEKGSESKRLFQERQQAFKTQYDRAVTQENQRHDQALNDLQVTFQNQLDGLRPQIDAELNAWYEQRNRELHETYRSQLTTMIEETKQLQAEQLIIALSKTASELTTKFNEHFAEAQEKTTDELERRRAVAQQEHERAVRLATQSQQAANQSQSLTDLQGQIGSLSESVCKIQDERDAEHQKRLEVESRYERLNDQLINQNHQAVNATPASPATDNSAVIDIYKELLEQEKTRNASLTAQPTTKSSKGFPWKTGLVSLFMLGLAGGVGTLVISQQKLSADYQSLSKENQALKKASTQQTTASTSSSQAAGASSASSSNQSAEQSQVDRPYQALDDSLKRNSLDIYRQSFADNKLGDDSYRVFRVGQLLNQQSSRDEAVAVAKANPGYNQTLNRYLGIN</sequence>
<gene>
    <name evidence="3" type="ORF">R54839_PPFHFPJH_01393</name>
</gene>
<accession>A0ABM9MZT2</accession>
<feature type="compositionally biased region" description="Polar residues" evidence="2">
    <location>
        <begin position="245"/>
        <end position="258"/>
    </location>
</feature>
<evidence type="ECO:0000313" key="4">
    <source>
        <dbReference type="Proteomes" id="UP001314261"/>
    </source>
</evidence>
<feature type="compositionally biased region" description="Polar residues" evidence="2">
    <location>
        <begin position="192"/>
        <end position="201"/>
    </location>
</feature>
<dbReference type="RefSeq" id="WP_338346368.1">
    <property type="nucleotide sequence ID" value="NZ_CAUZLR010000010.1"/>
</dbReference>
<evidence type="ECO:0000313" key="3">
    <source>
        <dbReference type="EMBL" id="CAK1251521.1"/>
    </source>
</evidence>
<feature type="compositionally biased region" description="Low complexity" evidence="2">
    <location>
        <begin position="654"/>
        <end position="683"/>
    </location>
</feature>
<keyword evidence="4" id="KW-1185">Reference proteome</keyword>
<protein>
    <submittedName>
        <fullName evidence="3">Uncharacterized protein</fullName>
    </submittedName>
</protein>
<dbReference type="EMBL" id="CAUZLR010000010">
    <property type="protein sequence ID" value="CAK1251521.1"/>
    <property type="molecule type" value="Genomic_DNA"/>
</dbReference>
<reference evidence="3 4" key="1">
    <citation type="submission" date="2023-10" db="EMBL/GenBank/DDBJ databases">
        <authorList>
            <person name="Botero Cardona J."/>
        </authorList>
    </citation>
    <scope>NUCLEOTIDE SEQUENCE [LARGE SCALE GENOMIC DNA]</scope>
    <source>
        <strain evidence="3 4">R-54839</strain>
    </source>
</reference>
<evidence type="ECO:0000256" key="1">
    <source>
        <dbReference type="SAM" id="Coils"/>
    </source>
</evidence>
<feature type="coiled-coil region" evidence="1">
    <location>
        <begin position="473"/>
        <end position="500"/>
    </location>
</feature>